<evidence type="ECO:0000256" key="3">
    <source>
        <dbReference type="ARBA" id="ARBA00022801"/>
    </source>
</evidence>
<dbReference type="InterPro" id="IPR029054">
    <property type="entry name" value="dUTPase-like"/>
</dbReference>
<evidence type="ECO:0000256" key="2">
    <source>
        <dbReference type="ARBA" id="ARBA00022750"/>
    </source>
</evidence>
<dbReference type="GO" id="GO:0004190">
    <property type="term" value="F:aspartic-type endopeptidase activity"/>
    <property type="evidence" value="ECO:0007669"/>
    <property type="project" value="UniProtKB-KW"/>
</dbReference>
<keyword evidence="1" id="KW-0645">Protease</keyword>
<dbReference type="InterPro" id="IPR021109">
    <property type="entry name" value="Peptidase_aspartic_dom_sf"/>
</dbReference>
<feature type="domain" description="Peptidase A2" evidence="4">
    <location>
        <begin position="143"/>
        <end position="157"/>
    </location>
</feature>
<dbReference type="InterPro" id="IPR001995">
    <property type="entry name" value="Peptidase_A2_cat"/>
</dbReference>
<protein>
    <recommendedName>
        <fullName evidence="4">Peptidase A2 domain-containing protein</fullName>
    </recommendedName>
</protein>
<evidence type="ECO:0000313" key="5">
    <source>
        <dbReference type="EMBL" id="KFP05606.1"/>
    </source>
</evidence>
<dbReference type="PROSITE" id="PS50175">
    <property type="entry name" value="ASP_PROT_RETROV"/>
    <property type="match status" value="1"/>
</dbReference>
<dbReference type="EMBL" id="KL218471">
    <property type="protein sequence ID" value="KFP05606.1"/>
    <property type="molecule type" value="Genomic_DNA"/>
</dbReference>
<dbReference type="Gene3D" id="2.70.40.10">
    <property type="match status" value="1"/>
</dbReference>
<evidence type="ECO:0000259" key="4">
    <source>
        <dbReference type="PROSITE" id="PS50175"/>
    </source>
</evidence>
<name>A0A091J1A0_CALAN</name>
<dbReference type="Proteomes" id="UP000054308">
    <property type="component" value="Unassembled WGS sequence"/>
</dbReference>
<accession>A0A091J1A0</accession>
<reference evidence="5 6" key="1">
    <citation type="submission" date="2014-04" db="EMBL/GenBank/DDBJ databases">
        <title>Genome evolution of avian class.</title>
        <authorList>
            <person name="Zhang G."/>
            <person name="Li C."/>
        </authorList>
    </citation>
    <scope>NUCLEOTIDE SEQUENCE [LARGE SCALE GENOMIC DNA]</scope>
    <source>
        <strain evidence="5">BGI_N300</strain>
    </source>
</reference>
<dbReference type="PANTHER" id="PTHR19422">
    <property type="entry name" value="GAG RETROVIRAL POLYPROTEIN"/>
    <property type="match status" value="1"/>
</dbReference>
<evidence type="ECO:0000256" key="1">
    <source>
        <dbReference type="ARBA" id="ARBA00022670"/>
    </source>
</evidence>
<feature type="non-terminal residue" evidence="5">
    <location>
        <position position="1"/>
    </location>
</feature>
<dbReference type="Pfam" id="PF00692">
    <property type="entry name" value="dUTPase"/>
    <property type="match status" value="1"/>
</dbReference>
<proteinExistence type="predicted"/>
<dbReference type="InterPro" id="IPR051592">
    <property type="entry name" value="HERV-K_Pro_peptidase_A2"/>
</dbReference>
<keyword evidence="6" id="KW-1185">Reference proteome</keyword>
<dbReference type="AlphaFoldDB" id="A0A091J1A0"/>
<keyword evidence="2" id="KW-0064">Aspartyl protease</keyword>
<organism evidence="5 6">
    <name type="scientific">Calypte anna</name>
    <name type="common">Anna's hummingbird</name>
    <name type="synonym">Archilochus anna</name>
    <dbReference type="NCBI Taxonomy" id="9244"/>
    <lineage>
        <taxon>Eukaryota</taxon>
        <taxon>Metazoa</taxon>
        <taxon>Chordata</taxon>
        <taxon>Craniata</taxon>
        <taxon>Vertebrata</taxon>
        <taxon>Euteleostomi</taxon>
        <taxon>Archelosauria</taxon>
        <taxon>Archosauria</taxon>
        <taxon>Dinosauria</taxon>
        <taxon>Saurischia</taxon>
        <taxon>Theropoda</taxon>
        <taxon>Coelurosauria</taxon>
        <taxon>Aves</taxon>
        <taxon>Neognathae</taxon>
        <taxon>Neoaves</taxon>
        <taxon>Strisores</taxon>
        <taxon>Apodiformes</taxon>
        <taxon>Trochilidae</taxon>
        <taxon>Calypte</taxon>
    </lineage>
</organism>
<dbReference type="STRING" id="9244.A0A091J1A0"/>
<feature type="non-terminal residue" evidence="5">
    <location>
        <position position="157"/>
    </location>
</feature>
<gene>
    <name evidence="5" type="ORF">N300_15154</name>
</gene>
<dbReference type="SUPFAM" id="SSF51283">
    <property type="entry name" value="dUTPase-like"/>
    <property type="match status" value="1"/>
</dbReference>
<dbReference type="GO" id="GO:0006508">
    <property type="term" value="P:proteolysis"/>
    <property type="evidence" value="ECO:0007669"/>
    <property type="project" value="UniProtKB-KW"/>
</dbReference>
<sequence>SLGIDVPSAIDITLTTTQVYWLPTGIYGPIHQENSTVGALLMGRSSTGVAGLIVLPGVIDADSTGEIMIMCFTLTSPLIIKAVTQIAQLVLLPKMNLGKNVPTARGGRGFGSSGGTLVNLVQQMKTRPIIVVKMTAGKEVKTLSVMMDTGADVTIIN</sequence>
<evidence type="ECO:0000313" key="6">
    <source>
        <dbReference type="Proteomes" id="UP000054308"/>
    </source>
</evidence>
<dbReference type="PANTHER" id="PTHR19422:SF123">
    <property type="entry name" value="RT1 CLASS I, LOCUS CE15"/>
    <property type="match status" value="1"/>
</dbReference>
<keyword evidence="3" id="KW-0378">Hydrolase</keyword>
<dbReference type="InterPro" id="IPR036157">
    <property type="entry name" value="dUTPase-like_sf"/>
</dbReference>
<dbReference type="Gene3D" id="2.40.70.10">
    <property type="entry name" value="Acid Proteases"/>
    <property type="match status" value="1"/>
</dbReference>